<dbReference type="InterPro" id="IPR014756">
    <property type="entry name" value="Ig_E-set"/>
</dbReference>
<keyword evidence="1" id="KW-0732">Signal</keyword>
<evidence type="ECO:0000313" key="5">
    <source>
        <dbReference type="EMBL" id="TWG12161.1"/>
    </source>
</evidence>
<keyword evidence="6" id="KW-1185">Reference proteome</keyword>
<keyword evidence="3" id="KW-0812">Transmembrane</keyword>
<dbReference type="InterPro" id="IPR051024">
    <property type="entry name" value="GlcNAc_Chitin_IntDeg"/>
</dbReference>
<gene>
    <name evidence="5" type="ORF">FHX34_10528</name>
</gene>
<keyword evidence="3" id="KW-1133">Transmembrane helix</keyword>
<proteinExistence type="predicted"/>
<dbReference type="SUPFAM" id="SSF81296">
    <property type="entry name" value="E set domains"/>
    <property type="match status" value="1"/>
</dbReference>
<feature type="domain" description="Chitin-binding type-4" evidence="4">
    <location>
        <begin position="43"/>
        <end position="218"/>
    </location>
</feature>
<reference evidence="5 6" key="1">
    <citation type="submission" date="2019-06" db="EMBL/GenBank/DDBJ databases">
        <title>Sequencing the genomes of 1000 actinobacteria strains.</title>
        <authorList>
            <person name="Klenk H.-P."/>
        </authorList>
    </citation>
    <scope>NUCLEOTIDE SEQUENCE [LARGE SCALE GENOMIC DNA]</scope>
    <source>
        <strain evidence="5 6">DSM 43866</strain>
    </source>
</reference>
<feature type="compositionally biased region" description="Low complexity" evidence="2">
    <location>
        <begin position="231"/>
        <end position="253"/>
    </location>
</feature>
<evidence type="ECO:0000259" key="4">
    <source>
        <dbReference type="Pfam" id="PF03067"/>
    </source>
</evidence>
<evidence type="ECO:0000256" key="3">
    <source>
        <dbReference type="SAM" id="Phobius"/>
    </source>
</evidence>
<dbReference type="CDD" id="cd21177">
    <property type="entry name" value="LPMO_AA10"/>
    <property type="match status" value="1"/>
</dbReference>
<organism evidence="5 6">
    <name type="scientific">Actinoplanes teichomyceticus</name>
    <dbReference type="NCBI Taxonomy" id="1867"/>
    <lineage>
        <taxon>Bacteria</taxon>
        <taxon>Bacillati</taxon>
        <taxon>Actinomycetota</taxon>
        <taxon>Actinomycetes</taxon>
        <taxon>Micromonosporales</taxon>
        <taxon>Micromonosporaceae</taxon>
        <taxon>Actinoplanes</taxon>
    </lineage>
</organism>
<dbReference type="Proteomes" id="UP000320239">
    <property type="component" value="Unassembled WGS sequence"/>
</dbReference>
<dbReference type="Pfam" id="PF03067">
    <property type="entry name" value="LPMO_10"/>
    <property type="match status" value="1"/>
</dbReference>
<dbReference type="Gene3D" id="2.70.50.50">
    <property type="entry name" value="chitin-binding protein cbp21"/>
    <property type="match status" value="1"/>
</dbReference>
<accession>A0A561VKP0</accession>
<feature type="compositionally biased region" description="Low complexity" evidence="2">
    <location>
        <begin position="261"/>
        <end position="278"/>
    </location>
</feature>
<evidence type="ECO:0000313" key="6">
    <source>
        <dbReference type="Proteomes" id="UP000320239"/>
    </source>
</evidence>
<feature type="transmembrane region" description="Helical" evidence="3">
    <location>
        <begin position="293"/>
        <end position="314"/>
    </location>
</feature>
<dbReference type="AlphaFoldDB" id="A0A561VKP0"/>
<name>A0A561VKP0_ACTTI</name>
<evidence type="ECO:0000256" key="2">
    <source>
        <dbReference type="SAM" id="MobiDB-lite"/>
    </source>
</evidence>
<dbReference type="EMBL" id="VIWY01000005">
    <property type="protein sequence ID" value="TWG12161.1"/>
    <property type="molecule type" value="Genomic_DNA"/>
</dbReference>
<dbReference type="PANTHER" id="PTHR34823">
    <property type="entry name" value="GLCNAC-BINDING PROTEIN A"/>
    <property type="match status" value="1"/>
</dbReference>
<sequence>MTGNAPAAVTRLGDPVPVRRLSAAASLTAAATLAVPAAPVFAHGAPTTPISRSAACAGNGTRTGTAACEAAKAATNGFLGAYDNLRIAGVGGDDRAAVPDGKLCSGGLDAYRGLDLPRDDFPSTAVRSGQRLAIAYRGTIPHAGEFRIYLTRPGYDASKRLTWADLGSKPLASFTDPPLTGGAYRMRVTLPPRTGRQMLYVVWETSSTPDTYYSCSDLVFPAAPVVSRAPSAAPAPTAATGTAATGTAVPVRTSAVRRTSPGAAGAAAATAPPRDAGPVPVAATGPDGGSPAVGHWLIAGALGGAALAAAIGLAGRLRHRRRRAGS</sequence>
<dbReference type="PANTHER" id="PTHR34823:SF1">
    <property type="entry name" value="CHITIN-BINDING TYPE-4 DOMAIN-CONTAINING PROTEIN"/>
    <property type="match status" value="1"/>
</dbReference>
<dbReference type="InterPro" id="IPR004302">
    <property type="entry name" value="Cellulose/chitin-bd_N"/>
</dbReference>
<feature type="region of interest" description="Disordered" evidence="2">
    <location>
        <begin position="231"/>
        <end position="286"/>
    </location>
</feature>
<protein>
    <submittedName>
        <fullName evidence="5">Chitin-binding protein</fullName>
    </submittedName>
</protein>
<keyword evidence="3" id="KW-0472">Membrane</keyword>
<evidence type="ECO:0000256" key="1">
    <source>
        <dbReference type="ARBA" id="ARBA00022729"/>
    </source>
</evidence>
<comment type="caution">
    <text evidence="5">The sequence shown here is derived from an EMBL/GenBank/DDBJ whole genome shotgun (WGS) entry which is preliminary data.</text>
</comment>